<dbReference type="AlphaFoldDB" id="A0A3Q2V4K2"/>
<feature type="transmembrane region" description="Helical" evidence="4">
    <location>
        <begin position="244"/>
        <end position="270"/>
    </location>
</feature>
<dbReference type="PANTHER" id="PTHR10903:SF186">
    <property type="entry name" value="GTPASE IMAP FAMILY MEMBER 4-LIKE-RELATED"/>
    <property type="match status" value="1"/>
</dbReference>
<feature type="transmembrane region" description="Helical" evidence="4">
    <location>
        <begin position="276"/>
        <end position="295"/>
    </location>
</feature>
<proteinExistence type="inferred from homology"/>
<evidence type="ECO:0000256" key="4">
    <source>
        <dbReference type="SAM" id="Phobius"/>
    </source>
</evidence>
<evidence type="ECO:0000313" key="7">
    <source>
        <dbReference type="Proteomes" id="UP000264840"/>
    </source>
</evidence>
<accession>A0A3Q2V4K2</accession>
<evidence type="ECO:0000256" key="3">
    <source>
        <dbReference type="ARBA" id="ARBA00023134"/>
    </source>
</evidence>
<dbReference type="GeneTree" id="ENSGT01120000271858"/>
<dbReference type="GO" id="GO:0005525">
    <property type="term" value="F:GTP binding"/>
    <property type="evidence" value="ECO:0007669"/>
    <property type="project" value="UniProtKB-KW"/>
</dbReference>
<dbReference type="InterPro" id="IPR027417">
    <property type="entry name" value="P-loop_NTPase"/>
</dbReference>
<keyword evidence="4" id="KW-0472">Membrane</keyword>
<keyword evidence="4" id="KW-1133">Transmembrane helix</keyword>
<keyword evidence="3" id="KW-0342">GTP-binding</keyword>
<reference evidence="6" key="1">
    <citation type="submission" date="2025-08" db="UniProtKB">
        <authorList>
            <consortium name="Ensembl"/>
        </authorList>
    </citation>
    <scope>IDENTIFICATION</scope>
</reference>
<keyword evidence="7" id="KW-1185">Reference proteome</keyword>
<dbReference type="Pfam" id="PF04548">
    <property type="entry name" value="AIG1"/>
    <property type="match status" value="1"/>
</dbReference>
<evidence type="ECO:0000256" key="1">
    <source>
        <dbReference type="ARBA" id="ARBA00008535"/>
    </source>
</evidence>
<name>A0A3Q2V4K2_HAPBU</name>
<dbReference type="Ensembl" id="ENSHBUT00000007077.1">
    <property type="protein sequence ID" value="ENSHBUP00000005390.1"/>
    <property type="gene ID" value="ENSHBUG00000006787.1"/>
</dbReference>
<keyword evidence="4" id="KW-0812">Transmembrane</keyword>
<dbReference type="CDD" id="cd01852">
    <property type="entry name" value="AIG1"/>
    <property type="match status" value="1"/>
</dbReference>
<evidence type="ECO:0000313" key="6">
    <source>
        <dbReference type="Ensembl" id="ENSHBUP00000005390.1"/>
    </source>
</evidence>
<dbReference type="STRING" id="8153.ENSHBUP00000005390"/>
<dbReference type="PROSITE" id="PS51720">
    <property type="entry name" value="G_AIG1"/>
    <property type="match status" value="1"/>
</dbReference>
<dbReference type="FunFam" id="3.40.50.300:FF:000366">
    <property type="entry name" value="GTPase, IMAP family member 2"/>
    <property type="match status" value="1"/>
</dbReference>
<dbReference type="Gene3D" id="3.40.50.300">
    <property type="entry name" value="P-loop containing nucleotide triphosphate hydrolases"/>
    <property type="match status" value="1"/>
</dbReference>
<dbReference type="SUPFAM" id="SSF52540">
    <property type="entry name" value="P-loop containing nucleoside triphosphate hydrolases"/>
    <property type="match status" value="1"/>
</dbReference>
<dbReference type="InterPro" id="IPR045058">
    <property type="entry name" value="GIMA/IAN/Toc"/>
</dbReference>
<evidence type="ECO:0000256" key="2">
    <source>
        <dbReference type="ARBA" id="ARBA00022741"/>
    </source>
</evidence>
<keyword evidence="2" id="KW-0547">Nucleotide-binding</keyword>
<dbReference type="PANTHER" id="PTHR10903">
    <property type="entry name" value="GTPASE, IMAP FAMILY MEMBER-RELATED"/>
    <property type="match status" value="1"/>
</dbReference>
<dbReference type="OMA" id="RCYISEM"/>
<dbReference type="Proteomes" id="UP000264840">
    <property type="component" value="Unplaced"/>
</dbReference>
<sequence>MSSKYALLDEEAPDLRIALVGKTGVGKSAVGNTILGGKPFESKLSSSSVTSKCQKETGQLEEVLAVVDTPGLFGTGVTTEEQVKTEIAKCISFAAPGPHVFLIVLQPNRFTKEEQETVKIIQEMFGEASAQYTMALFTHGDALKENGVTIKQLISENPDLSAFIRQCGGGYHVFNNREKKDRSQVKELLKKIKTMVQRNGESYYTNEMFRQAERAIREEMKQLLTENPEMQLIEARKRAERNNWFTRGILAVIGAAAGAGIEVGVGAAFGSVAGPVGAAAGAAVGLLVGSAAVVMKRHLCKIQ</sequence>
<evidence type="ECO:0000259" key="5">
    <source>
        <dbReference type="PROSITE" id="PS51720"/>
    </source>
</evidence>
<reference evidence="6" key="2">
    <citation type="submission" date="2025-09" db="UniProtKB">
        <authorList>
            <consortium name="Ensembl"/>
        </authorList>
    </citation>
    <scope>IDENTIFICATION</scope>
</reference>
<organism evidence="6 7">
    <name type="scientific">Haplochromis burtoni</name>
    <name type="common">Burton's mouthbrooder</name>
    <name type="synonym">Chromis burtoni</name>
    <dbReference type="NCBI Taxonomy" id="8153"/>
    <lineage>
        <taxon>Eukaryota</taxon>
        <taxon>Metazoa</taxon>
        <taxon>Chordata</taxon>
        <taxon>Craniata</taxon>
        <taxon>Vertebrata</taxon>
        <taxon>Euteleostomi</taxon>
        <taxon>Actinopterygii</taxon>
        <taxon>Neopterygii</taxon>
        <taxon>Teleostei</taxon>
        <taxon>Neoteleostei</taxon>
        <taxon>Acanthomorphata</taxon>
        <taxon>Ovalentaria</taxon>
        <taxon>Cichlomorphae</taxon>
        <taxon>Cichliformes</taxon>
        <taxon>Cichlidae</taxon>
        <taxon>African cichlids</taxon>
        <taxon>Pseudocrenilabrinae</taxon>
        <taxon>Haplochromini</taxon>
        <taxon>Haplochromis</taxon>
    </lineage>
</organism>
<feature type="domain" description="AIG1-type G" evidence="5">
    <location>
        <begin position="12"/>
        <end position="213"/>
    </location>
</feature>
<protein>
    <submittedName>
        <fullName evidence="6">GTPase IMAP family member 4-like</fullName>
    </submittedName>
</protein>
<comment type="similarity">
    <text evidence="1">Belongs to the TRAFAC class TrmE-Era-EngA-EngB-Septin-like GTPase superfamily. AIG1/Toc34/Toc159-like paraseptin GTPase family. IAN subfamily.</text>
</comment>
<dbReference type="InterPro" id="IPR006703">
    <property type="entry name" value="G_AIG1"/>
</dbReference>